<feature type="compositionally biased region" description="Basic and acidic residues" evidence="1">
    <location>
        <begin position="103"/>
        <end position="126"/>
    </location>
</feature>
<sequence>MMADRGRLKRAKLIERVRTAEKRKVAAEAYEAEARRARLAGISERTMLLGQAYSGRSSVADGDELRGVVMLSAQLHALGITAAKQADHARVEADARLADLASADRRQKHAEEQRRGLARLLDERNNRPVLPTTRQTGTELD</sequence>
<feature type="region of interest" description="Disordered" evidence="1">
    <location>
        <begin position="103"/>
        <end position="141"/>
    </location>
</feature>
<gene>
    <name evidence="2" type="ORF">KK137_02480</name>
</gene>
<dbReference type="Proteomes" id="UP000811255">
    <property type="component" value="Unassembled WGS sequence"/>
</dbReference>
<reference evidence="2 3" key="1">
    <citation type="submission" date="2021-05" db="EMBL/GenBank/DDBJ databases">
        <title>Croceibacterium sp. LX-88 genome sequence.</title>
        <authorList>
            <person name="Luo X."/>
        </authorList>
    </citation>
    <scope>NUCLEOTIDE SEQUENCE [LARGE SCALE GENOMIC DNA]</scope>
    <source>
        <strain evidence="2 3">LX-88</strain>
    </source>
</reference>
<dbReference type="RefSeq" id="WP_214534465.1">
    <property type="nucleotide sequence ID" value="NZ_JAHFVK010000001.1"/>
</dbReference>
<evidence type="ECO:0000256" key="1">
    <source>
        <dbReference type="SAM" id="MobiDB-lite"/>
    </source>
</evidence>
<evidence type="ECO:0000313" key="2">
    <source>
        <dbReference type="EMBL" id="MBT2133189.1"/>
    </source>
</evidence>
<evidence type="ECO:0000313" key="3">
    <source>
        <dbReference type="Proteomes" id="UP000811255"/>
    </source>
</evidence>
<protein>
    <recommendedName>
        <fullName evidence="4">Flagellar FliJ protein</fullName>
    </recommendedName>
</protein>
<comment type="caution">
    <text evidence="2">The sequence shown here is derived from an EMBL/GenBank/DDBJ whole genome shotgun (WGS) entry which is preliminary data.</text>
</comment>
<organism evidence="2 3">
    <name type="scientific">Croceibacterium selenioxidans</name>
    <dbReference type="NCBI Taxonomy" id="2838833"/>
    <lineage>
        <taxon>Bacteria</taxon>
        <taxon>Pseudomonadati</taxon>
        <taxon>Pseudomonadota</taxon>
        <taxon>Alphaproteobacteria</taxon>
        <taxon>Sphingomonadales</taxon>
        <taxon>Erythrobacteraceae</taxon>
        <taxon>Croceibacterium</taxon>
    </lineage>
</organism>
<proteinExistence type="predicted"/>
<dbReference type="EMBL" id="JAHFVK010000001">
    <property type="protein sequence ID" value="MBT2133189.1"/>
    <property type="molecule type" value="Genomic_DNA"/>
</dbReference>
<name>A0ABS5W0M4_9SPHN</name>
<keyword evidence="3" id="KW-1185">Reference proteome</keyword>
<evidence type="ECO:0008006" key="4">
    <source>
        <dbReference type="Google" id="ProtNLM"/>
    </source>
</evidence>
<accession>A0ABS5W0M4</accession>
<feature type="compositionally biased region" description="Polar residues" evidence="1">
    <location>
        <begin position="132"/>
        <end position="141"/>
    </location>
</feature>